<organism evidence="2 3">
    <name type="scientific">Streptomyces tsukubensis (strain DSM 42081 / NBRC 108919 / NRRL 18488 / 9993)</name>
    <dbReference type="NCBI Taxonomy" id="1114943"/>
    <lineage>
        <taxon>Bacteria</taxon>
        <taxon>Bacillati</taxon>
        <taxon>Actinomycetota</taxon>
        <taxon>Actinomycetes</taxon>
        <taxon>Kitasatosporales</taxon>
        <taxon>Streptomycetaceae</taxon>
        <taxon>Streptomyces</taxon>
    </lineage>
</organism>
<evidence type="ECO:0000313" key="3">
    <source>
        <dbReference type="Proteomes" id="UP000005940"/>
    </source>
</evidence>
<dbReference type="GO" id="GO:0005507">
    <property type="term" value="F:copper ion binding"/>
    <property type="evidence" value="ECO:0007669"/>
    <property type="project" value="TreeGrafter"/>
</dbReference>
<proteinExistence type="inferred from homology"/>
<dbReference type="AlphaFoldDB" id="A0A7G3UGY8"/>
<comment type="similarity">
    <text evidence="1">Belongs to the CutA family.</text>
</comment>
<reference evidence="2 3" key="1">
    <citation type="journal article" date="2012" name="J. Bacteriol.">
        <title>Draft genome of Streptomyces tsukubaensis NRRL 18488, the producer of the clinically important immunosuppressant tacrolimus (FK506).</title>
        <authorList>
            <person name="Barreiro C."/>
            <person name="Prieto C."/>
            <person name="Sola-Landa A."/>
            <person name="Solera E."/>
            <person name="Martinez-Castro M."/>
            <person name="Perez-Redondo R."/>
            <person name="Garcia-Estrada C."/>
            <person name="Aparicio J.F."/>
            <person name="Fernandez-Martinez L.T."/>
            <person name="Santos-Aberturas J."/>
            <person name="Salehi-Najafabadi Z."/>
            <person name="Rodriguez-Garcia A."/>
            <person name="Tauch A."/>
            <person name="Martin J.F."/>
        </authorList>
    </citation>
    <scope>NUCLEOTIDE SEQUENCE [LARGE SCALE GENOMIC DNA]</scope>
    <source>
        <strain evidence="3">DSM 42081 / NBRC 108919 / NRRL 18488 / 9993</strain>
    </source>
</reference>
<protein>
    <submittedName>
        <fullName evidence="2">Divalent-cation tolerance protein CutA</fullName>
    </submittedName>
</protein>
<dbReference type="RefSeq" id="WP_040916183.1">
    <property type="nucleotide sequence ID" value="NZ_CP029159.1"/>
</dbReference>
<dbReference type="Proteomes" id="UP000005940">
    <property type="component" value="Chromosome"/>
</dbReference>
<sequence length="109" mass="12174">MTDYVQVSTATPLREQAVELAQGAIKGRLAAGTQVIGPVGSVFWHLGEFGEGTEWRLLLTTTTDRYPQLEQYLLEHHPWDNPELLATPIVRGAQRCLEWIDSSVSTEHS</sequence>
<dbReference type="Pfam" id="PF03091">
    <property type="entry name" value="CutA1"/>
    <property type="match status" value="1"/>
</dbReference>
<name>A0A7G3UGY8_STRT9</name>
<gene>
    <name evidence="2" type="ORF">STSU_023160</name>
</gene>
<dbReference type="InterPro" id="IPR011322">
    <property type="entry name" value="N-reg_PII-like_a/b"/>
</dbReference>
<accession>A0A7G3UGY8</accession>
<dbReference type="Gene3D" id="3.30.70.120">
    <property type="match status" value="1"/>
</dbReference>
<keyword evidence="3" id="KW-1185">Reference proteome</keyword>
<dbReference type="PANTHER" id="PTHR23419">
    <property type="entry name" value="DIVALENT CATION TOLERANCE CUTA-RELATED"/>
    <property type="match status" value="1"/>
</dbReference>
<dbReference type="SUPFAM" id="SSF54913">
    <property type="entry name" value="GlnB-like"/>
    <property type="match status" value="1"/>
</dbReference>
<dbReference type="PANTHER" id="PTHR23419:SF8">
    <property type="entry name" value="FI09726P"/>
    <property type="match status" value="1"/>
</dbReference>
<dbReference type="GO" id="GO:0010038">
    <property type="term" value="P:response to metal ion"/>
    <property type="evidence" value="ECO:0007669"/>
    <property type="project" value="InterPro"/>
</dbReference>
<evidence type="ECO:0000313" key="2">
    <source>
        <dbReference type="EMBL" id="QKM69634.1"/>
    </source>
</evidence>
<dbReference type="InterPro" id="IPR015867">
    <property type="entry name" value="N-reg_PII/ATP_PRibTrfase_C"/>
</dbReference>
<dbReference type="EMBL" id="CP029159">
    <property type="protein sequence ID" value="QKM69634.1"/>
    <property type="molecule type" value="Genomic_DNA"/>
</dbReference>
<dbReference type="InterPro" id="IPR004323">
    <property type="entry name" value="Ion_tolerance_CutA"/>
</dbReference>
<evidence type="ECO:0000256" key="1">
    <source>
        <dbReference type="ARBA" id="ARBA00010169"/>
    </source>
</evidence>